<keyword evidence="3" id="KW-1185">Reference proteome</keyword>
<dbReference type="OrthoDB" id="5308957at2759"/>
<proteinExistence type="predicted"/>
<evidence type="ECO:0000259" key="1">
    <source>
        <dbReference type="Pfam" id="PF14420"/>
    </source>
</evidence>
<dbReference type="EMBL" id="MAVT02000374">
    <property type="protein sequence ID" value="POS76398.1"/>
    <property type="molecule type" value="Genomic_DNA"/>
</dbReference>
<gene>
    <name evidence="2" type="ORF">DHEL01_v205208</name>
</gene>
<dbReference type="InterPro" id="IPR025676">
    <property type="entry name" value="Clr5_dom"/>
</dbReference>
<organism evidence="2 3">
    <name type="scientific">Diaporthe helianthi</name>
    <dbReference type="NCBI Taxonomy" id="158607"/>
    <lineage>
        <taxon>Eukaryota</taxon>
        <taxon>Fungi</taxon>
        <taxon>Dikarya</taxon>
        <taxon>Ascomycota</taxon>
        <taxon>Pezizomycotina</taxon>
        <taxon>Sordariomycetes</taxon>
        <taxon>Sordariomycetidae</taxon>
        <taxon>Diaporthales</taxon>
        <taxon>Diaporthaceae</taxon>
        <taxon>Diaporthe</taxon>
    </lineage>
</organism>
<comment type="caution">
    <text evidence="2">The sequence shown here is derived from an EMBL/GenBank/DDBJ whole genome shotgun (WGS) entry which is preliminary data.</text>
</comment>
<sequence length="91" mass="10549">MDSLCLEQLDFDQRVSDLFDMDFLNPWIAYPPTNDMIIESLDDPLPIKQSAPKETDWAEKKPTIEHIYLNENQTLNATMACMREQHGFTAT</sequence>
<dbReference type="AlphaFoldDB" id="A0A2P5I1K5"/>
<dbReference type="Pfam" id="PF14420">
    <property type="entry name" value="Clr5"/>
    <property type="match status" value="1"/>
</dbReference>
<dbReference type="Proteomes" id="UP000094444">
    <property type="component" value="Unassembled WGS sequence"/>
</dbReference>
<evidence type="ECO:0000313" key="3">
    <source>
        <dbReference type="Proteomes" id="UP000094444"/>
    </source>
</evidence>
<reference evidence="2" key="1">
    <citation type="submission" date="2017-09" db="EMBL/GenBank/DDBJ databases">
        <title>Polyketide synthases of a Diaporthe helianthi virulent isolate.</title>
        <authorList>
            <person name="Baroncelli R."/>
        </authorList>
    </citation>
    <scope>NUCLEOTIDE SEQUENCE [LARGE SCALE GENOMIC DNA]</scope>
    <source>
        <strain evidence="2">7/96</strain>
    </source>
</reference>
<name>A0A2P5I1K5_DIAHE</name>
<protein>
    <recommendedName>
        <fullName evidence="1">Clr5 domain-containing protein</fullName>
    </recommendedName>
</protein>
<feature type="domain" description="Clr5" evidence="1">
    <location>
        <begin position="54"/>
        <end position="91"/>
    </location>
</feature>
<accession>A0A2P5I1K5</accession>
<evidence type="ECO:0000313" key="2">
    <source>
        <dbReference type="EMBL" id="POS76398.1"/>
    </source>
</evidence>
<dbReference type="InParanoid" id="A0A2P5I1K5"/>